<dbReference type="AlphaFoldDB" id="A0AA88NVW7"/>
<comment type="caution">
    <text evidence="5">Lacks conserved residue(s) required for the propagation of feature annotation.</text>
</comment>
<organism evidence="8 9">
    <name type="scientific">Tachysurus vachellii</name>
    <name type="common">Darkbarbel catfish</name>
    <name type="synonym">Pelteobagrus vachellii</name>
    <dbReference type="NCBI Taxonomy" id="175792"/>
    <lineage>
        <taxon>Eukaryota</taxon>
        <taxon>Metazoa</taxon>
        <taxon>Chordata</taxon>
        <taxon>Craniata</taxon>
        <taxon>Vertebrata</taxon>
        <taxon>Euteleostomi</taxon>
        <taxon>Actinopterygii</taxon>
        <taxon>Neopterygii</taxon>
        <taxon>Teleostei</taxon>
        <taxon>Ostariophysi</taxon>
        <taxon>Siluriformes</taxon>
        <taxon>Bagridae</taxon>
        <taxon>Tachysurus</taxon>
    </lineage>
</organism>
<sequence length="990" mass="110671">MLFFLVLSFWVPAALTLGQVWPLNSTPRKTVTLNNRGHVFQEEGVWNYTTMLLMEDEGVLILGAREAIFALDLNNITHKKAMVKWSVTSEMQRTCIFKGKTQTECHNYIRILHKMSKDTMFVCGTNALNPTCDIMSYKDGKLTLEGKQQDGKGKCPFDPFERYASEFVDGQLYSATSFNYLGSLPVVMRSLDNSIHTEFLTSWLNEPSFIGMKHVAEGDDNPEGDDDKIYLFFNERAVEYDAYSKMEVSRVARVCKGDVGGLRTLQKKWTSFLKTHLDCPVLQTRLPLLIQDVFLFCPDTWKTCMFYGVFTPQGEMPEYSAVCAYRIQDIREVFSKGKFKSLYGITLYKKWVTYNGPVPDPRPGACINSKTREKGFSKSLDLPDETLQFIKDNPLMDQAVKPSEQPLLVKKGAVFTRIVVASTTALDGSSHQVMFIGTASGSVLKAVNYDGKMVIIEEVQIFKQSEPVKILRLSITLGQLYAGSEEATVQMSLSTCDHYASCMDCVLARDPYCGWDLSAERCIAIKNIHPDTHSDVVQSLRDGNAARCSAVGNRGHVFKEEGVWNYTTMLLMEDEGVLILGAREAIFALDLNNITHKKAMSYKDGKLTLEGKQQDGKGKCPFDPFERYASEFVDGQLYSATSFNYLGSEPVVMRSLDDSIQIEFKTSWLNEPSFIGMKHVAEGDDNPEGDDDKIYLFFNERAVEYDAYSKMEVSRVARVCKTPGKPVCSTVSSLLKGKCRSTRQCVPTGYRTSGMCSLKANSKRYTEGLLFEQYGITFYKKWVTYNGPVPDPRPGACINSKTREKGFSKSLDLPDETLQFIKDNPLMDQAVKPSEQPLLVKKGAVFTRIVVASTTALDGSSHQVMFIGTASGSVLKAVNYDGKMVIIEEVQIFKQSEPVKILRLSITLGQLYAGSEEATVQMSLSTCDHYASCMDCVLARDPYCGWDLSAERCIAIKNIHPDTHSEVVQSLRDGNAARCPAVDTSMTNPT</sequence>
<dbReference type="SMART" id="SM00630">
    <property type="entry name" value="Sema"/>
    <property type="match status" value="2"/>
</dbReference>
<feature type="domain" description="Sema" evidence="7">
    <location>
        <begin position="23"/>
        <end position="493"/>
    </location>
</feature>
<dbReference type="GO" id="GO:0000122">
    <property type="term" value="P:negative regulation of transcription by RNA polymerase II"/>
    <property type="evidence" value="ECO:0007669"/>
    <property type="project" value="TreeGrafter"/>
</dbReference>
<evidence type="ECO:0000313" key="8">
    <source>
        <dbReference type="EMBL" id="KAK2868522.1"/>
    </source>
</evidence>
<evidence type="ECO:0000259" key="7">
    <source>
        <dbReference type="PROSITE" id="PS51004"/>
    </source>
</evidence>
<evidence type="ECO:0000256" key="5">
    <source>
        <dbReference type="PROSITE-ProRule" id="PRU00352"/>
    </source>
</evidence>
<proteinExistence type="predicted"/>
<dbReference type="Proteomes" id="UP001187315">
    <property type="component" value="Unassembled WGS sequence"/>
</dbReference>
<keyword evidence="4" id="KW-0325">Glycoprotein</keyword>
<reference evidence="8" key="1">
    <citation type="submission" date="2023-08" db="EMBL/GenBank/DDBJ databases">
        <title>Pelteobagrus vachellii genome.</title>
        <authorList>
            <person name="Liu H."/>
        </authorList>
    </citation>
    <scope>NUCLEOTIDE SEQUENCE</scope>
    <source>
        <strain evidence="8">PRFRI_2022a</strain>
        <tissue evidence="8">Muscle</tissue>
    </source>
</reference>
<dbReference type="SUPFAM" id="SSF103575">
    <property type="entry name" value="Plexin repeat"/>
    <property type="match status" value="2"/>
</dbReference>
<dbReference type="InterPro" id="IPR001627">
    <property type="entry name" value="Semap_dom"/>
</dbReference>
<dbReference type="GO" id="GO:0007411">
    <property type="term" value="P:axon guidance"/>
    <property type="evidence" value="ECO:0007669"/>
    <property type="project" value="TreeGrafter"/>
</dbReference>
<dbReference type="SUPFAM" id="SSF101912">
    <property type="entry name" value="Sema domain"/>
    <property type="match status" value="2"/>
</dbReference>
<dbReference type="InterPro" id="IPR015943">
    <property type="entry name" value="WD40/YVTN_repeat-like_dom_sf"/>
</dbReference>
<dbReference type="Gene3D" id="3.30.1680.10">
    <property type="entry name" value="ligand-binding face of the semaphorins, domain 2"/>
    <property type="match status" value="2"/>
</dbReference>
<dbReference type="GO" id="GO:0030335">
    <property type="term" value="P:positive regulation of cell migration"/>
    <property type="evidence" value="ECO:0007669"/>
    <property type="project" value="TreeGrafter"/>
</dbReference>
<dbReference type="PROSITE" id="PS51004">
    <property type="entry name" value="SEMA"/>
    <property type="match status" value="2"/>
</dbReference>
<evidence type="ECO:0000256" key="6">
    <source>
        <dbReference type="SAM" id="SignalP"/>
    </source>
</evidence>
<dbReference type="Pfam" id="PF01403">
    <property type="entry name" value="Sema"/>
    <property type="match status" value="2"/>
</dbReference>
<dbReference type="InterPro" id="IPR016201">
    <property type="entry name" value="PSI"/>
</dbReference>
<name>A0AA88NVW7_TACVA</name>
<dbReference type="InterPro" id="IPR036352">
    <property type="entry name" value="Semap_dom_sf"/>
</dbReference>
<keyword evidence="6" id="KW-0732">Signal</keyword>
<dbReference type="InterPro" id="IPR027231">
    <property type="entry name" value="Semaphorin"/>
</dbReference>
<accession>A0AA88NVW7</accession>
<evidence type="ECO:0000256" key="1">
    <source>
        <dbReference type="ARBA" id="ARBA00004370"/>
    </source>
</evidence>
<evidence type="ECO:0000256" key="3">
    <source>
        <dbReference type="ARBA" id="ARBA00023157"/>
    </source>
</evidence>
<comment type="caution">
    <text evidence="8">The sequence shown here is derived from an EMBL/GenBank/DDBJ whole genome shotgun (WGS) entry which is preliminary data.</text>
</comment>
<feature type="signal peptide" evidence="6">
    <location>
        <begin position="1"/>
        <end position="18"/>
    </location>
</feature>
<dbReference type="GO" id="GO:0030215">
    <property type="term" value="F:semaphorin receptor binding"/>
    <property type="evidence" value="ECO:0007669"/>
    <property type="project" value="InterPro"/>
</dbReference>
<protein>
    <recommendedName>
        <fullName evidence="7">Sema domain-containing protein</fullName>
    </recommendedName>
</protein>
<feature type="domain" description="Sema" evidence="7">
    <location>
        <begin position="612"/>
        <end position="924"/>
    </location>
</feature>
<dbReference type="GO" id="GO:0005615">
    <property type="term" value="C:extracellular space"/>
    <property type="evidence" value="ECO:0007669"/>
    <property type="project" value="TreeGrafter"/>
</dbReference>
<dbReference type="GO" id="GO:0005886">
    <property type="term" value="C:plasma membrane"/>
    <property type="evidence" value="ECO:0007669"/>
    <property type="project" value="TreeGrafter"/>
</dbReference>
<dbReference type="PANTHER" id="PTHR11036:SF135">
    <property type="entry name" value="SEMAPHORIN 4D ISOFORM X1-RELATED"/>
    <property type="match status" value="1"/>
</dbReference>
<dbReference type="GO" id="GO:0043931">
    <property type="term" value="P:ossification involved in bone maturation"/>
    <property type="evidence" value="ECO:0007669"/>
    <property type="project" value="TreeGrafter"/>
</dbReference>
<dbReference type="Pfam" id="PF01437">
    <property type="entry name" value="PSI"/>
    <property type="match status" value="2"/>
</dbReference>
<keyword evidence="9" id="KW-1185">Reference proteome</keyword>
<dbReference type="PANTHER" id="PTHR11036">
    <property type="entry name" value="SEMAPHORIN"/>
    <property type="match status" value="1"/>
</dbReference>
<comment type="subcellular location">
    <subcellularLocation>
        <location evidence="1">Membrane</location>
    </subcellularLocation>
</comment>
<dbReference type="EMBL" id="JAVHJS010000001">
    <property type="protein sequence ID" value="KAK2868522.1"/>
    <property type="molecule type" value="Genomic_DNA"/>
</dbReference>
<dbReference type="FunFam" id="2.130.10.10:FF:001703">
    <property type="entry name" value="Semaphorin 4e"/>
    <property type="match status" value="1"/>
</dbReference>
<evidence type="ECO:0000256" key="2">
    <source>
        <dbReference type="ARBA" id="ARBA00023136"/>
    </source>
</evidence>
<keyword evidence="3" id="KW-1015">Disulfide bond</keyword>
<dbReference type="InterPro" id="IPR002165">
    <property type="entry name" value="Plexin_repeat"/>
</dbReference>
<evidence type="ECO:0000256" key="4">
    <source>
        <dbReference type="ARBA" id="ARBA00023180"/>
    </source>
</evidence>
<keyword evidence="2" id="KW-0472">Membrane</keyword>
<dbReference type="Gene3D" id="2.130.10.10">
    <property type="entry name" value="YVTN repeat-like/Quinoprotein amine dehydrogenase"/>
    <property type="match status" value="4"/>
</dbReference>
<dbReference type="GO" id="GO:0001755">
    <property type="term" value="P:neural crest cell migration"/>
    <property type="evidence" value="ECO:0007669"/>
    <property type="project" value="TreeGrafter"/>
</dbReference>
<feature type="chain" id="PRO_5041723457" description="Sema domain-containing protein" evidence="6">
    <location>
        <begin position="19"/>
        <end position="990"/>
    </location>
</feature>
<gene>
    <name evidence="8" type="ORF">Q7C36_000393</name>
</gene>
<dbReference type="SMART" id="SM00423">
    <property type="entry name" value="PSI"/>
    <property type="match status" value="2"/>
</dbReference>
<evidence type="ECO:0000313" key="9">
    <source>
        <dbReference type="Proteomes" id="UP001187315"/>
    </source>
</evidence>
<dbReference type="GO" id="GO:0045499">
    <property type="term" value="F:chemorepellent activity"/>
    <property type="evidence" value="ECO:0007669"/>
    <property type="project" value="TreeGrafter"/>
</dbReference>
<dbReference type="GO" id="GO:0071526">
    <property type="term" value="P:semaphorin-plexin signaling pathway"/>
    <property type="evidence" value="ECO:0007669"/>
    <property type="project" value="TreeGrafter"/>
</dbReference>